<feature type="transmembrane region" description="Helical" evidence="4">
    <location>
        <begin position="35"/>
        <end position="52"/>
    </location>
</feature>
<dbReference type="Proteomes" id="UP001497453">
    <property type="component" value="Chromosome 5"/>
</dbReference>
<sequence>MEVRINTDDDDGFPTRVSILYKASGRILRRFKRVTMLRLTVVSLIILVSIYLRPVTANGPIRLLYHNDLDLTTISRHQSVLLLPAQRHSSASLACGNFHEELLDVNQTVLVQEVAPVLRSETFQRSFDSLQKFWIASSGRTCQAVDANGHIIIVSCLRQLPVLCSQSAAYLAPPQSEFLTVVSSQDLQITGFRDLRSFRFLGIPYADKPERFTYSSKFTGGNSINATQFGPPCVQTGNPQSSEDCLFLNVFTPILPQGNITKSLLKPVMFWIHGGAFTGGEGSDPTFDGGSLVSRGDVVVVTINYRLSSLGFLALNDGKTNGNFGLADQITALDWVREHISAFGGDPDRITIFGQSAGAASVRALMASPKAIGKFAAAIPMSNLAGSNFAATYSNYFTIPEEVSLAVNPILNETGCATANDQLACLRAFDAHALVNLPDTAKFLVVDGTFLTSSQLPLNGSGPVANVHTLMGFMRDDGAAFIGFPTTDNVTQALAAQGLPLSAANNPLSPVPTGPDALANAFNVTARVTTDVEFRCLDQATAFSGVKHNLFKSIWFYEFNRSYQTPGFDPNFPNCEAPIDDTHPLGDTTKEYYKCHSGELFYVFGNLPSTTDRPYRDDIDLPFMQQMVDIWTSFSRTFNPNPDLAFLIAKGFRESAAQLARQSRWNPVTEFNVNSKPLRQLQWPSFMTNFKEKEQSK</sequence>
<name>A0ABP1DQB6_9APHY</name>
<evidence type="ECO:0000256" key="3">
    <source>
        <dbReference type="RuleBase" id="RU361235"/>
    </source>
</evidence>
<evidence type="ECO:0000256" key="2">
    <source>
        <dbReference type="ARBA" id="ARBA00022801"/>
    </source>
</evidence>
<feature type="domain" description="Carboxylesterase type B" evidence="5">
    <location>
        <begin position="199"/>
        <end position="669"/>
    </location>
</feature>
<dbReference type="PROSITE" id="PS00122">
    <property type="entry name" value="CARBOXYLESTERASE_B_1"/>
    <property type="match status" value="1"/>
</dbReference>
<gene>
    <name evidence="6" type="ORF">GFSPODELE1_LOCUS7626</name>
</gene>
<comment type="similarity">
    <text evidence="1 3">Belongs to the type-B carboxylesterase/lipase family.</text>
</comment>
<dbReference type="PROSITE" id="PS00941">
    <property type="entry name" value="CARBOXYLESTERASE_B_2"/>
    <property type="match status" value="1"/>
</dbReference>
<dbReference type="SUPFAM" id="SSF53474">
    <property type="entry name" value="alpha/beta-Hydrolases"/>
    <property type="match status" value="1"/>
</dbReference>
<organism evidence="6 7">
    <name type="scientific">Somion occarium</name>
    <dbReference type="NCBI Taxonomy" id="3059160"/>
    <lineage>
        <taxon>Eukaryota</taxon>
        <taxon>Fungi</taxon>
        <taxon>Dikarya</taxon>
        <taxon>Basidiomycota</taxon>
        <taxon>Agaricomycotina</taxon>
        <taxon>Agaricomycetes</taxon>
        <taxon>Polyporales</taxon>
        <taxon>Cerrenaceae</taxon>
        <taxon>Somion</taxon>
    </lineage>
</organism>
<keyword evidence="4" id="KW-0812">Transmembrane</keyword>
<protein>
    <recommendedName>
        <fullName evidence="3">Carboxylic ester hydrolase</fullName>
        <ecNumber evidence="3">3.1.1.-</ecNumber>
    </recommendedName>
</protein>
<dbReference type="InterPro" id="IPR002018">
    <property type="entry name" value="CarbesteraseB"/>
</dbReference>
<dbReference type="Gene3D" id="3.40.50.1820">
    <property type="entry name" value="alpha/beta hydrolase"/>
    <property type="match status" value="1"/>
</dbReference>
<keyword evidence="4" id="KW-0472">Membrane</keyword>
<evidence type="ECO:0000259" key="5">
    <source>
        <dbReference type="Pfam" id="PF00135"/>
    </source>
</evidence>
<accession>A0ABP1DQB6</accession>
<keyword evidence="2 3" id="KW-0378">Hydrolase</keyword>
<keyword evidence="4" id="KW-1133">Transmembrane helix</keyword>
<dbReference type="PANTHER" id="PTHR43142">
    <property type="entry name" value="CARBOXYLIC ESTER HYDROLASE"/>
    <property type="match status" value="1"/>
</dbReference>
<dbReference type="PANTHER" id="PTHR43142:SF3">
    <property type="entry name" value="PUTATIVE (AFU_ORTHOLOGUE AFUA_3G09070)-RELATED"/>
    <property type="match status" value="1"/>
</dbReference>
<evidence type="ECO:0000256" key="1">
    <source>
        <dbReference type="ARBA" id="ARBA00005964"/>
    </source>
</evidence>
<keyword evidence="7" id="KW-1185">Reference proteome</keyword>
<evidence type="ECO:0000313" key="6">
    <source>
        <dbReference type="EMBL" id="CAL1710042.1"/>
    </source>
</evidence>
<dbReference type="EC" id="3.1.1.-" evidence="3"/>
<dbReference type="InterPro" id="IPR029058">
    <property type="entry name" value="AB_hydrolase_fold"/>
</dbReference>
<proteinExistence type="inferred from homology"/>
<reference evidence="7" key="1">
    <citation type="submission" date="2024-04" db="EMBL/GenBank/DDBJ databases">
        <authorList>
            <person name="Shaw F."/>
            <person name="Minotto A."/>
        </authorList>
    </citation>
    <scope>NUCLEOTIDE SEQUENCE [LARGE SCALE GENOMIC DNA]</scope>
</reference>
<evidence type="ECO:0000313" key="7">
    <source>
        <dbReference type="Proteomes" id="UP001497453"/>
    </source>
</evidence>
<evidence type="ECO:0000256" key="4">
    <source>
        <dbReference type="SAM" id="Phobius"/>
    </source>
</evidence>
<dbReference type="Pfam" id="PF00135">
    <property type="entry name" value="COesterase"/>
    <property type="match status" value="1"/>
</dbReference>
<dbReference type="InterPro" id="IPR019826">
    <property type="entry name" value="Carboxylesterase_B_AS"/>
</dbReference>
<dbReference type="EMBL" id="OZ037948">
    <property type="protein sequence ID" value="CAL1710042.1"/>
    <property type="molecule type" value="Genomic_DNA"/>
</dbReference>
<dbReference type="InterPro" id="IPR019819">
    <property type="entry name" value="Carboxylesterase_B_CS"/>
</dbReference>